<sequence>MVLYYNATDKYAIRDPPYPDIYPIPDPPYPDIYPIPDPPYPDIYPIPDPPYTDEPDFQITLPGISGRLSKRDTPIQEQAAPQATRRQLPVPRHTASVVVGVCLVFKRFRAGEPPGESSSAMSKVTERQRKSRHSRVLRRMWDDFKAAYSNMYLLKWSIWWAFATCGNFQVGNYIQPLWESVVPVGGEEELYNGAVEATQTLLSALSAFAVGYVHLNWELLGESMLAVISIIDGVLLLTMGLSDNILVCYINYIVFRVSYQMLITIASFQVAKHLRQDSYGLVFGINMFASLLLQSLLTIIVVQVLQLRPHTQFIVYGVYFLLLATVFLGLSAYSLGRKGCQGIREAGLWERPPPSHPQEPPIGTVEAGIHLTHWGLPEPFMELINIDRYIQSNVPGYMSLMSKATGPSNRE</sequence>
<dbReference type="PANTHER" id="PTHR10686:SF18">
    <property type="entry name" value="IP11787P-RELATED"/>
    <property type="match status" value="1"/>
</dbReference>
<dbReference type="GO" id="GO:0005886">
    <property type="term" value="C:plasma membrane"/>
    <property type="evidence" value="ECO:0007669"/>
    <property type="project" value="TreeGrafter"/>
</dbReference>
<keyword evidence="2" id="KW-0812">Transmembrane</keyword>
<dbReference type="InterPro" id="IPR002666">
    <property type="entry name" value="Folate_carrier"/>
</dbReference>
<dbReference type="AlphaFoldDB" id="A0A8J4YGZ2"/>
<keyword evidence="2" id="KW-0472">Membrane</keyword>
<dbReference type="OrthoDB" id="18814at2759"/>
<evidence type="ECO:0000313" key="3">
    <source>
        <dbReference type="EMBL" id="KAG0728020.1"/>
    </source>
</evidence>
<name>A0A8J4YGZ2_CHIOP</name>
<dbReference type="GO" id="GO:0090482">
    <property type="term" value="F:vitamin transmembrane transporter activity"/>
    <property type="evidence" value="ECO:0007669"/>
    <property type="project" value="InterPro"/>
</dbReference>
<gene>
    <name evidence="3" type="primary">SLC19A3</name>
    <name evidence="3" type="ORF">GWK47_033371</name>
</gene>
<dbReference type="InterPro" id="IPR036259">
    <property type="entry name" value="MFS_trans_sf"/>
</dbReference>
<evidence type="ECO:0000313" key="4">
    <source>
        <dbReference type="Proteomes" id="UP000770661"/>
    </source>
</evidence>
<feature type="transmembrane region" description="Helical" evidence="2">
    <location>
        <begin position="283"/>
        <end position="307"/>
    </location>
</feature>
<dbReference type="Pfam" id="PF01770">
    <property type="entry name" value="Folate_carrier"/>
    <property type="match status" value="1"/>
</dbReference>
<comment type="similarity">
    <text evidence="1">Belongs to the reduced folate carrier (RFC) transporter (TC 2.A.48) family.</text>
</comment>
<keyword evidence="4" id="KW-1185">Reference proteome</keyword>
<proteinExistence type="inferred from homology"/>
<dbReference type="Gene3D" id="1.20.1250.20">
    <property type="entry name" value="MFS general substrate transporter like domains"/>
    <property type="match status" value="1"/>
</dbReference>
<protein>
    <submittedName>
        <fullName evidence="3">Thiamine transporter 2</fullName>
    </submittedName>
</protein>
<dbReference type="PANTHER" id="PTHR10686">
    <property type="entry name" value="FOLATE TRANSPORTER"/>
    <property type="match status" value="1"/>
</dbReference>
<evidence type="ECO:0000256" key="1">
    <source>
        <dbReference type="ARBA" id="ARBA00005773"/>
    </source>
</evidence>
<evidence type="ECO:0000256" key="2">
    <source>
        <dbReference type="SAM" id="Phobius"/>
    </source>
</evidence>
<reference evidence="3" key="1">
    <citation type="submission" date="2020-07" db="EMBL/GenBank/DDBJ databases">
        <title>The High-quality genome of the commercially important snow crab, Chionoecetes opilio.</title>
        <authorList>
            <person name="Jeong J.-H."/>
            <person name="Ryu S."/>
        </authorList>
    </citation>
    <scope>NUCLEOTIDE SEQUENCE</scope>
    <source>
        <strain evidence="3">MADBK_172401_WGS</strain>
        <tissue evidence="3">Digestive gland</tissue>
    </source>
</reference>
<keyword evidence="2" id="KW-1133">Transmembrane helix</keyword>
<dbReference type="EMBL" id="JACEEZ010002723">
    <property type="protein sequence ID" value="KAG0728020.1"/>
    <property type="molecule type" value="Genomic_DNA"/>
</dbReference>
<organism evidence="3 4">
    <name type="scientific">Chionoecetes opilio</name>
    <name type="common">Atlantic snow crab</name>
    <name type="synonym">Cancer opilio</name>
    <dbReference type="NCBI Taxonomy" id="41210"/>
    <lineage>
        <taxon>Eukaryota</taxon>
        <taxon>Metazoa</taxon>
        <taxon>Ecdysozoa</taxon>
        <taxon>Arthropoda</taxon>
        <taxon>Crustacea</taxon>
        <taxon>Multicrustacea</taxon>
        <taxon>Malacostraca</taxon>
        <taxon>Eumalacostraca</taxon>
        <taxon>Eucarida</taxon>
        <taxon>Decapoda</taxon>
        <taxon>Pleocyemata</taxon>
        <taxon>Brachyura</taxon>
        <taxon>Eubrachyura</taxon>
        <taxon>Majoidea</taxon>
        <taxon>Majidae</taxon>
        <taxon>Chionoecetes</taxon>
    </lineage>
</organism>
<comment type="caution">
    <text evidence="3">The sequence shown here is derived from an EMBL/GenBank/DDBJ whole genome shotgun (WGS) entry which is preliminary data.</text>
</comment>
<dbReference type="SUPFAM" id="SSF103473">
    <property type="entry name" value="MFS general substrate transporter"/>
    <property type="match status" value="1"/>
</dbReference>
<feature type="transmembrane region" description="Helical" evidence="2">
    <location>
        <begin position="313"/>
        <end position="335"/>
    </location>
</feature>
<dbReference type="Proteomes" id="UP000770661">
    <property type="component" value="Unassembled WGS sequence"/>
</dbReference>
<accession>A0A8J4YGZ2</accession>